<dbReference type="PANTHER" id="PTHR24379">
    <property type="entry name" value="KRAB AND ZINC FINGER DOMAIN-CONTAINING"/>
    <property type="match status" value="1"/>
</dbReference>
<dbReference type="SUPFAM" id="SSF57667">
    <property type="entry name" value="beta-beta-alpha zinc fingers"/>
    <property type="match status" value="2"/>
</dbReference>
<dbReference type="PROSITE" id="PS50157">
    <property type="entry name" value="ZINC_FINGER_C2H2_2"/>
    <property type="match status" value="5"/>
</dbReference>
<keyword evidence="1" id="KW-0479">Metal-binding</keyword>
<protein>
    <recommendedName>
        <fullName evidence="6">C2H2-type domain-containing protein</fullName>
    </recommendedName>
</protein>
<dbReference type="Proteomes" id="UP001549920">
    <property type="component" value="Unassembled WGS sequence"/>
</dbReference>
<feature type="domain" description="C2H2-type" evidence="6">
    <location>
        <begin position="149"/>
        <end position="176"/>
    </location>
</feature>
<feature type="domain" description="C2H2-type" evidence="6">
    <location>
        <begin position="34"/>
        <end position="62"/>
    </location>
</feature>
<accession>A0ABR3GZV0</accession>
<gene>
    <name evidence="7" type="ORF">ABMA27_012808</name>
</gene>
<dbReference type="PROSITE" id="PS00028">
    <property type="entry name" value="ZINC_FINGER_C2H2_1"/>
    <property type="match status" value="5"/>
</dbReference>
<evidence type="ECO:0000313" key="8">
    <source>
        <dbReference type="Proteomes" id="UP001549920"/>
    </source>
</evidence>
<evidence type="ECO:0000256" key="2">
    <source>
        <dbReference type="ARBA" id="ARBA00022737"/>
    </source>
</evidence>
<dbReference type="Gene3D" id="3.30.160.60">
    <property type="entry name" value="Classic Zinc Finger"/>
    <property type="match status" value="4"/>
</dbReference>
<feature type="domain" description="C2H2-type" evidence="6">
    <location>
        <begin position="177"/>
        <end position="201"/>
    </location>
</feature>
<feature type="domain" description="C2H2-type" evidence="6">
    <location>
        <begin position="121"/>
        <end position="148"/>
    </location>
</feature>
<dbReference type="EMBL" id="JBEUOH010000031">
    <property type="protein sequence ID" value="KAL0853027.1"/>
    <property type="molecule type" value="Genomic_DNA"/>
</dbReference>
<sequence>MSVDAENANETSDGHLSFLGTRRADYYTVTGDGCTCNLCGRAFASQPLVSQHYRFVHLKRRPRERKCPHCDQKVPGYLRAYHLEEAHGIAAPTCGVCQKRFRYPCHVVSHQRKVHLGERAVTCHVCDKEFFDNLSLKSHMLTHESQKRFKCDVCAQGFRWKNNLKDHILAHMGVKKYACKVCGKAFVQKSSLKQHSARNHY</sequence>
<keyword evidence="8" id="KW-1185">Reference proteome</keyword>
<dbReference type="InterPro" id="IPR013087">
    <property type="entry name" value="Znf_C2H2_type"/>
</dbReference>
<dbReference type="SMART" id="SM00355">
    <property type="entry name" value="ZnF_C2H2"/>
    <property type="match status" value="6"/>
</dbReference>
<dbReference type="PANTHER" id="PTHR24379:SF121">
    <property type="entry name" value="C2H2-TYPE DOMAIN-CONTAINING PROTEIN"/>
    <property type="match status" value="1"/>
</dbReference>
<reference evidence="7 8" key="1">
    <citation type="submission" date="2024-06" db="EMBL/GenBank/DDBJ databases">
        <title>A chromosome-level genome assembly of beet webworm, Loxostege sticticalis.</title>
        <authorList>
            <person name="Zhang Y."/>
        </authorList>
    </citation>
    <scope>NUCLEOTIDE SEQUENCE [LARGE SCALE GENOMIC DNA]</scope>
    <source>
        <strain evidence="7">AQ026</strain>
        <tissue evidence="7">Whole body</tissue>
    </source>
</reference>
<keyword evidence="4" id="KW-0862">Zinc</keyword>
<dbReference type="InterPro" id="IPR036236">
    <property type="entry name" value="Znf_C2H2_sf"/>
</dbReference>
<evidence type="ECO:0000313" key="7">
    <source>
        <dbReference type="EMBL" id="KAL0853027.1"/>
    </source>
</evidence>
<comment type="caution">
    <text evidence="7">The sequence shown here is derived from an EMBL/GenBank/DDBJ whole genome shotgun (WGS) entry which is preliminary data.</text>
</comment>
<name>A0ABR3GZV0_LOXSC</name>
<proteinExistence type="predicted"/>
<evidence type="ECO:0000259" key="6">
    <source>
        <dbReference type="PROSITE" id="PS50157"/>
    </source>
</evidence>
<evidence type="ECO:0000256" key="1">
    <source>
        <dbReference type="ARBA" id="ARBA00022723"/>
    </source>
</evidence>
<keyword evidence="3 5" id="KW-0863">Zinc-finger</keyword>
<evidence type="ECO:0000256" key="5">
    <source>
        <dbReference type="PROSITE-ProRule" id="PRU00042"/>
    </source>
</evidence>
<evidence type="ECO:0000256" key="3">
    <source>
        <dbReference type="ARBA" id="ARBA00022771"/>
    </source>
</evidence>
<organism evidence="7 8">
    <name type="scientific">Loxostege sticticalis</name>
    <name type="common">Beet webworm moth</name>
    <dbReference type="NCBI Taxonomy" id="481309"/>
    <lineage>
        <taxon>Eukaryota</taxon>
        <taxon>Metazoa</taxon>
        <taxon>Ecdysozoa</taxon>
        <taxon>Arthropoda</taxon>
        <taxon>Hexapoda</taxon>
        <taxon>Insecta</taxon>
        <taxon>Pterygota</taxon>
        <taxon>Neoptera</taxon>
        <taxon>Endopterygota</taxon>
        <taxon>Lepidoptera</taxon>
        <taxon>Glossata</taxon>
        <taxon>Ditrysia</taxon>
        <taxon>Pyraloidea</taxon>
        <taxon>Crambidae</taxon>
        <taxon>Pyraustinae</taxon>
        <taxon>Loxostege</taxon>
    </lineage>
</organism>
<feature type="domain" description="C2H2-type" evidence="6">
    <location>
        <begin position="92"/>
        <end position="120"/>
    </location>
</feature>
<evidence type="ECO:0000256" key="4">
    <source>
        <dbReference type="ARBA" id="ARBA00022833"/>
    </source>
</evidence>
<dbReference type="Pfam" id="PF00096">
    <property type="entry name" value="zf-C2H2"/>
    <property type="match status" value="2"/>
</dbReference>
<keyword evidence="2" id="KW-0677">Repeat</keyword>